<dbReference type="InterPro" id="IPR006638">
    <property type="entry name" value="Elp3/MiaA/NifB-like_rSAM"/>
</dbReference>
<dbReference type="Proteomes" id="UP000292580">
    <property type="component" value="Unassembled WGS sequence"/>
</dbReference>
<dbReference type="SUPFAM" id="SSF102114">
    <property type="entry name" value="Radical SAM enzymes"/>
    <property type="match status" value="1"/>
</dbReference>
<gene>
    <name evidence="6" type="ORF">CUJ86_00175</name>
</gene>
<dbReference type="EMBL" id="PGCL01000001">
    <property type="protein sequence ID" value="TAJ45208.1"/>
    <property type="molecule type" value="Genomic_DNA"/>
</dbReference>
<dbReference type="Pfam" id="PF04055">
    <property type="entry name" value="Radical_SAM"/>
    <property type="match status" value="1"/>
</dbReference>
<keyword evidence="2" id="KW-0479">Metal-binding</keyword>
<comment type="caution">
    <text evidence="6">The sequence shown here is derived from an EMBL/GenBank/DDBJ whole genome shotgun (WGS) entry which is preliminary data.</text>
</comment>
<dbReference type="InterPro" id="IPR058240">
    <property type="entry name" value="rSAM_sf"/>
</dbReference>
<evidence type="ECO:0000256" key="2">
    <source>
        <dbReference type="ARBA" id="ARBA00022723"/>
    </source>
</evidence>
<evidence type="ECO:0000256" key="4">
    <source>
        <dbReference type="ARBA" id="ARBA00023014"/>
    </source>
</evidence>
<organism evidence="6 7">
    <name type="scientific">Methanofollis fontis</name>
    <dbReference type="NCBI Taxonomy" id="2052832"/>
    <lineage>
        <taxon>Archaea</taxon>
        <taxon>Methanobacteriati</taxon>
        <taxon>Methanobacteriota</taxon>
        <taxon>Stenosarchaea group</taxon>
        <taxon>Methanomicrobia</taxon>
        <taxon>Methanomicrobiales</taxon>
        <taxon>Methanomicrobiaceae</taxon>
        <taxon>Methanofollis</taxon>
    </lineage>
</organism>
<evidence type="ECO:0000256" key="3">
    <source>
        <dbReference type="ARBA" id="ARBA00023004"/>
    </source>
</evidence>
<reference evidence="6 7" key="1">
    <citation type="submission" date="2017-11" db="EMBL/GenBank/DDBJ databases">
        <title>Isolation and Characterization of Methanofollis Species from Methane Seep Offshore SW Taiwan.</title>
        <authorList>
            <person name="Teng N.-H."/>
            <person name="Lai M.-C."/>
            <person name="Chen S.-C."/>
        </authorList>
    </citation>
    <scope>NUCLEOTIDE SEQUENCE [LARGE SCALE GENOMIC DNA]</scope>
    <source>
        <strain evidence="6 7">FWC-SCC2</strain>
    </source>
</reference>
<keyword evidence="1" id="KW-0949">S-adenosyl-L-methionine</keyword>
<dbReference type="PROSITE" id="PS51918">
    <property type="entry name" value="RADICAL_SAM"/>
    <property type="match status" value="1"/>
</dbReference>
<dbReference type="GO" id="GO:0046872">
    <property type="term" value="F:metal ion binding"/>
    <property type="evidence" value="ECO:0007669"/>
    <property type="project" value="UniProtKB-KW"/>
</dbReference>
<evidence type="ECO:0000313" key="6">
    <source>
        <dbReference type="EMBL" id="TAJ45208.1"/>
    </source>
</evidence>
<accession>A0A483CQW8</accession>
<keyword evidence="3" id="KW-0408">Iron</keyword>
<dbReference type="PANTHER" id="PTHR43726">
    <property type="entry name" value="3-METHYLORNITHINE SYNTHASE"/>
    <property type="match status" value="1"/>
</dbReference>
<name>A0A483CQW8_9EURY</name>
<dbReference type="Gene3D" id="3.20.20.70">
    <property type="entry name" value="Aldolase class I"/>
    <property type="match status" value="1"/>
</dbReference>
<dbReference type="GO" id="GO:0016740">
    <property type="term" value="F:transferase activity"/>
    <property type="evidence" value="ECO:0007669"/>
    <property type="project" value="TreeGrafter"/>
</dbReference>
<evidence type="ECO:0000313" key="7">
    <source>
        <dbReference type="Proteomes" id="UP000292580"/>
    </source>
</evidence>
<dbReference type="InterPro" id="IPR034422">
    <property type="entry name" value="HydE/PylB-like"/>
</dbReference>
<dbReference type="PANTHER" id="PTHR43726:SF1">
    <property type="entry name" value="BIOTIN SYNTHASE"/>
    <property type="match status" value="1"/>
</dbReference>
<keyword evidence="7" id="KW-1185">Reference proteome</keyword>
<sequence>MDWIAVKAALLAEGRVRIVGAPAKEYIASSSAGPGAGGAGSVFFSVGGRRVRLAVDPDAPLTLVHEGKGNAAIPFRGEMVRGVLEAPALHCPRQAFITLTPGCIFSCRYCAVPACSGGSRTTAEVVAMVRSVLERIDAISITSGVAGSVEEEERRTVEVVRALVRFGLPIGVSIYPTADTPRLLREAGADEVKFNLEAATPGIFAEMCPGLDWNLIWEVLVESVRLFGKNHVQSNIIVGLGESDDEIEAAVHRLCSIGVIPILRPLTPSAGCAHLRRPDAGRLMRLNEIATREIREGGLDPAEAQTMCVACAGCDLMPGRE</sequence>
<dbReference type="GO" id="GO:0051536">
    <property type="term" value="F:iron-sulfur cluster binding"/>
    <property type="evidence" value="ECO:0007669"/>
    <property type="project" value="UniProtKB-KW"/>
</dbReference>
<protein>
    <submittedName>
        <fullName evidence="6">Radical SAM protein</fullName>
    </submittedName>
</protein>
<dbReference type="RefSeq" id="WP_130645548.1">
    <property type="nucleotide sequence ID" value="NZ_PGCL01000001.1"/>
</dbReference>
<dbReference type="SFLD" id="SFLDS00029">
    <property type="entry name" value="Radical_SAM"/>
    <property type="match status" value="1"/>
</dbReference>
<evidence type="ECO:0000256" key="1">
    <source>
        <dbReference type="ARBA" id="ARBA00022691"/>
    </source>
</evidence>
<feature type="domain" description="Radical SAM core" evidence="5">
    <location>
        <begin position="89"/>
        <end position="299"/>
    </location>
</feature>
<dbReference type="InterPro" id="IPR013785">
    <property type="entry name" value="Aldolase_TIM"/>
</dbReference>
<keyword evidence="4" id="KW-0411">Iron-sulfur</keyword>
<dbReference type="AlphaFoldDB" id="A0A483CQW8"/>
<dbReference type="InterPro" id="IPR007197">
    <property type="entry name" value="rSAM"/>
</dbReference>
<proteinExistence type="predicted"/>
<dbReference type="OrthoDB" id="15118at2157"/>
<evidence type="ECO:0000259" key="5">
    <source>
        <dbReference type="PROSITE" id="PS51918"/>
    </source>
</evidence>
<dbReference type="SMART" id="SM00729">
    <property type="entry name" value="Elp3"/>
    <property type="match status" value="1"/>
</dbReference>